<protein>
    <submittedName>
        <fullName evidence="7">4Fe-4S dicluster domain-containing protein</fullName>
    </submittedName>
</protein>
<dbReference type="OrthoDB" id="368873at2"/>
<dbReference type="InterPro" id="IPR017900">
    <property type="entry name" value="4Fe4S_Fe_S_CS"/>
</dbReference>
<keyword evidence="2" id="KW-0479">Metal-binding</keyword>
<evidence type="ECO:0000313" key="7">
    <source>
        <dbReference type="EMBL" id="RHJ86191.1"/>
    </source>
</evidence>
<evidence type="ECO:0000256" key="4">
    <source>
        <dbReference type="ARBA" id="ARBA00023004"/>
    </source>
</evidence>
<dbReference type="Gene3D" id="3.40.109.10">
    <property type="entry name" value="NADH Oxidase"/>
    <property type="match status" value="1"/>
</dbReference>
<keyword evidence="5" id="KW-0411">Iron-sulfur</keyword>
<dbReference type="PROSITE" id="PS00198">
    <property type="entry name" value="4FE4S_FER_1"/>
    <property type="match status" value="1"/>
</dbReference>
<dbReference type="SUPFAM" id="SSF55469">
    <property type="entry name" value="FMN-dependent nitroreductase-like"/>
    <property type="match status" value="1"/>
</dbReference>
<dbReference type="Gene3D" id="3.30.70.20">
    <property type="match status" value="1"/>
</dbReference>
<dbReference type="Pfam" id="PF13237">
    <property type="entry name" value="Fer4_10"/>
    <property type="match status" value="1"/>
</dbReference>
<dbReference type="GO" id="GO:0016491">
    <property type="term" value="F:oxidoreductase activity"/>
    <property type="evidence" value="ECO:0007669"/>
    <property type="project" value="UniProtKB-KW"/>
</dbReference>
<dbReference type="EMBL" id="QRMS01000004">
    <property type="protein sequence ID" value="RHJ86191.1"/>
    <property type="molecule type" value="Genomic_DNA"/>
</dbReference>
<dbReference type="STRING" id="1776384.GCA_900086585_02172"/>
<keyword evidence="4" id="KW-0408">Iron</keyword>
<comment type="similarity">
    <text evidence="1">Belongs to the nitroreductase family.</text>
</comment>
<dbReference type="GO" id="GO:0046872">
    <property type="term" value="F:metal ion binding"/>
    <property type="evidence" value="ECO:0007669"/>
    <property type="project" value="UniProtKB-KW"/>
</dbReference>
<dbReference type="PANTHER" id="PTHR43673">
    <property type="entry name" value="NAD(P)H NITROREDUCTASE YDGI-RELATED"/>
    <property type="match status" value="1"/>
</dbReference>
<evidence type="ECO:0000256" key="2">
    <source>
        <dbReference type="ARBA" id="ARBA00022723"/>
    </source>
</evidence>
<dbReference type="PROSITE" id="PS51379">
    <property type="entry name" value="4FE4S_FER_2"/>
    <property type="match status" value="2"/>
</dbReference>
<dbReference type="GO" id="GO:0051536">
    <property type="term" value="F:iron-sulfur cluster binding"/>
    <property type="evidence" value="ECO:0007669"/>
    <property type="project" value="UniProtKB-KW"/>
</dbReference>
<dbReference type="Proteomes" id="UP000284841">
    <property type="component" value="Unassembled WGS sequence"/>
</dbReference>
<dbReference type="SUPFAM" id="SSF54862">
    <property type="entry name" value="4Fe-4S ferredoxins"/>
    <property type="match status" value="1"/>
</dbReference>
<gene>
    <name evidence="7" type="ORF">DW099_12990</name>
</gene>
<proteinExistence type="inferred from homology"/>
<dbReference type="InterPro" id="IPR000415">
    <property type="entry name" value="Nitroreductase-like"/>
</dbReference>
<evidence type="ECO:0000256" key="3">
    <source>
        <dbReference type="ARBA" id="ARBA00023002"/>
    </source>
</evidence>
<reference evidence="7 8" key="1">
    <citation type="submission" date="2018-08" db="EMBL/GenBank/DDBJ databases">
        <title>A genome reference for cultivated species of the human gut microbiota.</title>
        <authorList>
            <person name="Zou Y."/>
            <person name="Xue W."/>
            <person name="Luo G."/>
        </authorList>
    </citation>
    <scope>NUCLEOTIDE SEQUENCE [LARGE SCALE GENOMIC DNA]</scope>
    <source>
        <strain evidence="7 8">AM07-24</strain>
    </source>
</reference>
<sequence length="260" mass="28815">MMVRINDNCTGCGRCIVDCISDAIMIKDGRAKAVRPCIACGHCYAICPVKAPVLSGVDMEDVEEINPAAFVDSKALLHTIKGRRSIRKYQERSIEEDKLDLLFEAGRYTATAVNYQDLRFIVVQERLAEFKELIWNGLAEMAKSPEKYPDIERYAGHLKKKAENPADDYLFRNAPAIIFVVTDRPVDAGMAAQNMELAAVAQGLGVMYNGYMVRAANMVPGAAEWLQTMGRPVSACMLAGYPAVTYLRSAPRKEADVIRK</sequence>
<evidence type="ECO:0000256" key="1">
    <source>
        <dbReference type="ARBA" id="ARBA00007118"/>
    </source>
</evidence>
<evidence type="ECO:0000256" key="5">
    <source>
        <dbReference type="ARBA" id="ARBA00023014"/>
    </source>
</evidence>
<dbReference type="PANTHER" id="PTHR43673:SF10">
    <property type="entry name" value="NADH DEHYDROGENASE_NAD(P)H NITROREDUCTASE XCC3605-RELATED"/>
    <property type="match status" value="1"/>
</dbReference>
<organism evidence="7 8">
    <name type="scientific">Emergencia timonensis</name>
    <dbReference type="NCBI Taxonomy" id="1776384"/>
    <lineage>
        <taxon>Bacteria</taxon>
        <taxon>Bacillati</taxon>
        <taxon>Bacillota</taxon>
        <taxon>Clostridia</taxon>
        <taxon>Peptostreptococcales</taxon>
        <taxon>Anaerovoracaceae</taxon>
        <taxon>Emergencia</taxon>
    </lineage>
</organism>
<dbReference type="Pfam" id="PF00881">
    <property type="entry name" value="Nitroreductase"/>
    <property type="match status" value="1"/>
</dbReference>
<dbReference type="InterPro" id="IPR029479">
    <property type="entry name" value="Nitroreductase"/>
</dbReference>
<feature type="domain" description="4Fe-4S ferredoxin-type" evidence="6">
    <location>
        <begin position="30"/>
        <end position="57"/>
    </location>
</feature>
<dbReference type="AlphaFoldDB" id="A0A415DZD3"/>
<accession>A0A415DZD3</accession>
<evidence type="ECO:0000313" key="8">
    <source>
        <dbReference type="Proteomes" id="UP000284841"/>
    </source>
</evidence>
<keyword evidence="8" id="KW-1185">Reference proteome</keyword>
<keyword evidence="3" id="KW-0560">Oxidoreductase</keyword>
<comment type="caution">
    <text evidence="7">The sequence shown here is derived from an EMBL/GenBank/DDBJ whole genome shotgun (WGS) entry which is preliminary data.</text>
</comment>
<dbReference type="InterPro" id="IPR017896">
    <property type="entry name" value="4Fe4S_Fe-S-bd"/>
</dbReference>
<name>A0A415DZD3_9FIRM</name>
<evidence type="ECO:0000259" key="6">
    <source>
        <dbReference type="PROSITE" id="PS51379"/>
    </source>
</evidence>
<feature type="domain" description="4Fe-4S ferredoxin-type" evidence="6">
    <location>
        <begin position="1"/>
        <end position="29"/>
    </location>
</feature>